<dbReference type="EC" id="2.7.1.6" evidence="7"/>
<dbReference type="EMBL" id="BJNW01000022">
    <property type="protein sequence ID" value="GED00048.1"/>
    <property type="molecule type" value="Genomic_DNA"/>
</dbReference>
<dbReference type="InterPro" id="IPR000705">
    <property type="entry name" value="Galactokinase"/>
</dbReference>
<comment type="similarity">
    <text evidence="1">Belongs to the GHMP kinase family. GalK subfamily.</text>
</comment>
<reference evidence="11 12" key="1">
    <citation type="submission" date="2019-06" db="EMBL/GenBank/DDBJ databases">
        <title>Whole genome shotgun sequence of Kocuria varians NBRC 15358.</title>
        <authorList>
            <person name="Hosoyama A."/>
            <person name="Uohara A."/>
            <person name="Ohji S."/>
            <person name="Ichikawa N."/>
        </authorList>
    </citation>
    <scope>NUCLEOTIDE SEQUENCE [LARGE SCALE GENOMIC DNA]</scope>
    <source>
        <strain evidence="11 12">NBRC 15358</strain>
    </source>
</reference>
<evidence type="ECO:0000259" key="10">
    <source>
        <dbReference type="Pfam" id="PF10509"/>
    </source>
</evidence>
<evidence type="ECO:0000256" key="2">
    <source>
        <dbReference type="ARBA" id="ARBA00022679"/>
    </source>
</evidence>
<dbReference type="InterPro" id="IPR014721">
    <property type="entry name" value="Ribsml_uS5_D2-typ_fold_subgr"/>
</dbReference>
<evidence type="ECO:0000313" key="12">
    <source>
        <dbReference type="Proteomes" id="UP000315730"/>
    </source>
</evidence>
<dbReference type="OrthoDB" id="250531at2"/>
<dbReference type="GO" id="GO:0006012">
    <property type="term" value="P:galactose metabolic process"/>
    <property type="evidence" value="ECO:0007669"/>
    <property type="project" value="UniProtKB-UniRule"/>
</dbReference>
<keyword evidence="5" id="KW-0067">ATP-binding</keyword>
<dbReference type="InterPro" id="IPR006203">
    <property type="entry name" value="GHMP_knse_ATP-bd_CS"/>
</dbReference>
<dbReference type="NCBIfam" id="TIGR00131">
    <property type="entry name" value="gal_kin"/>
    <property type="match status" value="1"/>
</dbReference>
<comment type="caution">
    <text evidence="11">The sequence shown here is derived from an EMBL/GenBank/DDBJ whole genome shotgun (WGS) entry which is preliminary data.</text>
</comment>
<dbReference type="Gene3D" id="3.30.230.10">
    <property type="match status" value="1"/>
</dbReference>
<evidence type="ECO:0000259" key="9">
    <source>
        <dbReference type="Pfam" id="PF08544"/>
    </source>
</evidence>
<feature type="domain" description="GHMP kinase N-terminal" evidence="8">
    <location>
        <begin position="119"/>
        <end position="207"/>
    </location>
</feature>
<dbReference type="PANTHER" id="PTHR10457">
    <property type="entry name" value="MEVALONATE KINASE/GALACTOKINASE"/>
    <property type="match status" value="1"/>
</dbReference>
<dbReference type="AlphaFoldDB" id="A0A4Y4D9T0"/>
<dbReference type="PIRSF" id="PIRSF000530">
    <property type="entry name" value="Galactokinase"/>
    <property type="match status" value="1"/>
</dbReference>
<dbReference type="InterPro" id="IPR036554">
    <property type="entry name" value="GHMP_kinase_C_sf"/>
</dbReference>
<dbReference type="RefSeq" id="WP_141270294.1">
    <property type="nucleotide sequence ID" value="NZ_BJNW01000022.1"/>
</dbReference>
<dbReference type="InterPro" id="IPR006204">
    <property type="entry name" value="GHMP_kinase_N_dom"/>
</dbReference>
<evidence type="ECO:0000259" key="8">
    <source>
        <dbReference type="Pfam" id="PF00288"/>
    </source>
</evidence>
<dbReference type="InterPro" id="IPR020568">
    <property type="entry name" value="Ribosomal_Su5_D2-typ_SF"/>
</dbReference>
<dbReference type="PROSITE" id="PS00627">
    <property type="entry name" value="GHMP_KINASES_ATP"/>
    <property type="match status" value="1"/>
</dbReference>
<keyword evidence="6" id="KW-0299">Galactose metabolism</keyword>
<keyword evidence="6" id="KW-0119">Carbohydrate metabolism</keyword>
<keyword evidence="3" id="KW-0547">Nucleotide-binding</keyword>
<evidence type="ECO:0000256" key="5">
    <source>
        <dbReference type="ARBA" id="ARBA00022840"/>
    </source>
</evidence>
<dbReference type="InterPro" id="IPR006206">
    <property type="entry name" value="Mevalonate/galactokinase"/>
</dbReference>
<dbReference type="Gene3D" id="3.30.70.890">
    <property type="entry name" value="GHMP kinase, C-terminal domain"/>
    <property type="match status" value="1"/>
</dbReference>
<dbReference type="Pfam" id="PF08544">
    <property type="entry name" value="GHMP_kinases_C"/>
    <property type="match status" value="1"/>
</dbReference>
<keyword evidence="12" id="KW-1185">Reference proteome</keyword>
<organism evidence="11 12">
    <name type="scientific">Kocuria varians</name>
    <name type="common">Micrococcus varians</name>
    <dbReference type="NCBI Taxonomy" id="1272"/>
    <lineage>
        <taxon>Bacteria</taxon>
        <taxon>Bacillati</taxon>
        <taxon>Actinomycetota</taxon>
        <taxon>Actinomycetes</taxon>
        <taxon>Micrococcales</taxon>
        <taxon>Micrococcaceae</taxon>
        <taxon>Kocuria</taxon>
    </lineage>
</organism>
<dbReference type="SUPFAM" id="SSF54211">
    <property type="entry name" value="Ribosomal protein S5 domain 2-like"/>
    <property type="match status" value="1"/>
</dbReference>
<dbReference type="PANTHER" id="PTHR10457:SF7">
    <property type="entry name" value="GALACTOKINASE-RELATED"/>
    <property type="match status" value="1"/>
</dbReference>
<protein>
    <recommendedName>
        <fullName evidence="7">Galactokinase</fullName>
        <ecNumber evidence="7">2.7.1.6</ecNumber>
    </recommendedName>
</protein>
<evidence type="ECO:0000313" key="11">
    <source>
        <dbReference type="EMBL" id="GED00048.1"/>
    </source>
</evidence>
<dbReference type="PRINTS" id="PR00959">
    <property type="entry name" value="MEVGALKINASE"/>
</dbReference>
<evidence type="ECO:0000256" key="4">
    <source>
        <dbReference type="ARBA" id="ARBA00022777"/>
    </source>
</evidence>
<dbReference type="Proteomes" id="UP000315730">
    <property type="component" value="Unassembled WGS sequence"/>
</dbReference>
<proteinExistence type="inferred from homology"/>
<dbReference type="GO" id="GO:0005829">
    <property type="term" value="C:cytosol"/>
    <property type="evidence" value="ECO:0007669"/>
    <property type="project" value="TreeGrafter"/>
</dbReference>
<gene>
    <name evidence="11" type="ORF">KVA01_22020</name>
</gene>
<dbReference type="PRINTS" id="PR00473">
    <property type="entry name" value="GALCTOKINASE"/>
</dbReference>
<feature type="domain" description="GHMP kinase C-terminal" evidence="9">
    <location>
        <begin position="346"/>
        <end position="418"/>
    </location>
</feature>
<dbReference type="GO" id="GO:0005524">
    <property type="term" value="F:ATP binding"/>
    <property type="evidence" value="ECO:0007669"/>
    <property type="project" value="UniProtKB-UniRule"/>
</dbReference>
<dbReference type="STRING" id="1272.GCA_900014985_01802"/>
<evidence type="ECO:0000256" key="6">
    <source>
        <dbReference type="ARBA" id="ARBA00023144"/>
    </source>
</evidence>
<dbReference type="InterPro" id="IPR013750">
    <property type="entry name" value="GHMP_kinase_C_dom"/>
</dbReference>
<evidence type="ECO:0000256" key="3">
    <source>
        <dbReference type="ARBA" id="ARBA00022741"/>
    </source>
</evidence>
<keyword evidence="2" id="KW-0808">Transferase</keyword>
<evidence type="ECO:0000256" key="7">
    <source>
        <dbReference type="NCBIfam" id="TIGR00131"/>
    </source>
</evidence>
<keyword evidence="4 11" id="KW-0418">Kinase</keyword>
<dbReference type="SUPFAM" id="SSF55060">
    <property type="entry name" value="GHMP Kinase, C-terminal domain"/>
    <property type="match status" value="1"/>
</dbReference>
<sequence length="440" mass="45815">MSTPVWSPERPDRELVEDATALFRSAYGRAPDAVFSAPGRVNLLGEHVDYSGGTVMPLALPQRTFVAVGARGDDVFRAVSAQAADTPRAALAEVGPGTAGTGWFPYVVGVPWAMLRETLVAADAAPRLGLDLAVDSTVPLGAGLSSSAALECAVALAVDHAASAMDPQRPHLTDASDGRRRLAAACVRAENEIAGASTGGMDQSIALRAEAGSVLSIDCRDFSVAPVDIDLAAAGLALLVIDTNAPHRLVDGQYAARRAGCEEARVILGVPTLRDAFEGEPSAEALAELLAGWDRRTRGNTSEISPARTEELTPLLRHAWSEMVRVRECQELFADPASRVPSDAVWERLGGLLDASHASLRDDYRVSCPELDTAVLAAQRAGALGARMTGGGFGGSAIALVRHGDVDRVAEAVAAAFDAAGYAPPVFLTATPSGPARREA</sequence>
<accession>A0A4Y4D9T0</accession>
<dbReference type="Pfam" id="PF10509">
    <property type="entry name" value="GalKase_gal_bdg"/>
    <property type="match status" value="1"/>
</dbReference>
<name>A0A4Y4D9T0_KOCVA</name>
<feature type="domain" description="Galactokinase N-terminal" evidence="10">
    <location>
        <begin position="22"/>
        <end position="69"/>
    </location>
</feature>
<dbReference type="GO" id="GO:0004335">
    <property type="term" value="F:galactokinase activity"/>
    <property type="evidence" value="ECO:0007669"/>
    <property type="project" value="UniProtKB-UniRule"/>
</dbReference>
<dbReference type="InterPro" id="IPR019539">
    <property type="entry name" value="GalKase_N"/>
</dbReference>
<dbReference type="Pfam" id="PF00288">
    <property type="entry name" value="GHMP_kinases_N"/>
    <property type="match status" value="1"/>
</dbReference>
<evidence type="ECO:0000256" key="1">
    <source>
        <dbReference type="ARBA" id="ARBA00006566"/>
    </source>
</evidence>